<feature type="binding site" evidence="6">
    <location>
        <begin position="55"/>
        <end position="57"/>
    </location>
    <ligand>
        <name>S-adenosyl-L-methionine</name>
        <dbReference type="ChEBI" id="CHEBI:59789"/>
    </ligand>
</feature>
<dbReference type="RefSeq" id="WP_158029175.1">
    <property type="nucleotide sequence ID" value="NZ_BMHG01000001.1"/>
</dbReference>
<evidence type="ECO:0000256" key="1">
    <source>
        <dbReference type="ARBA" id="ARBA00010396"/>
    </source>
</evidence>
<evidence type="ECO:0000256" key="4">
    <source>
        <dbReference type="ARBA" id="ARBA00022679"/>
    </source>
</evidence>
<evidence type="ECO:0000256" key="5">
    <source>
        <dbReference type="ARBA" id="ARBA00022691"/>
    </source>
</evidence>
<keyword evidence="6" id="KW-0963">Cytoplasm</keyword>
<dbReference type="PIRSF" id="PIRSF004486">
    <property type="entry name" value="MraW"/>
    <property type="match status" value="1"/>
</dbReference>
<comment type="function">
    <text evidence="6">Specifically methylates the N4 position of cytidine in position 1402 (C1402) of 16S rRNA.</text>
</comment>
<feature type="binding site" evidence="6">
    <location>
        <position position="101"/>
    </location>
    <ligand>
        <name>S-adenosyl-L-methionine</name>
        <dbReference type="ChEBI" id="CHEBI:59789"/>
    </ligand>
</feature>
<dbReference type="NCBIfam" id="TIGR00006">
    <property type="entry name" value="16S rRNA (cytosine(1402)-N(4))-methyltransferase RsmH"/>
    <property type="match status" value="1"/>
</dbReference>
<evidence type="ECO:0000256" key="6">
    <source>
        <dbReference type="HAMAP-Rule" id="MF_01007"/>
    </source>
</evidence>
<dbReference type="Gene3D" id="3.40.50.150">
    <property type="entry name" value="Vaccinia Virus protein VP39"/>
    <property type="match status" value="1"/>
</dbReference>
<keyword evidence="2 6" id="KW-0698">rRNA processing</keyword>
<comment type="catalytic activity">
    <reaction evidence="6">
        <text>cytidine(1402) in 16S rRNA + S-adenosyl-L-methionine = N(4)-methylcytidine(1402) in 16S rRNA + S-adenosyl-L-homocysteine + H(+)</text>
        <dbReference type="Rhea" id="RHEA:42928"/>
        <dbReference type="Rhea" id="RHEA-COMP:10286"/>
        <dbReference type="Rhea" id="RHEA-COMP:10287"/>
        <dbReference type="ChEBI" id="CHEBI:15378"/>
        <dbReference type="ChEBI" id="CHEBI:57856"/>
        <dbReference type="ChEBI" id="CHEBI:59789"/>
        <dbReference type="ChEBI" id="CHEBI:74506"/>
        <dbReference type="ChEBI" id="CHEBI:82748"/>
        <dbReference type="EC" id="2.1.1.199"/>
    </reaction>
</comment>
<dbReference type="InterPro" id="IPR002903">
    <property type="entry name" value="RsmH"/>
</dbReference>
<dbReference type="GO" id="GO:0070475">
    <property type="term" value="P:rRNA base methylation"/>
    <property type="evidence" value="ECO:0007669"/>
    <property type="project" value="UniProtKB-UniRule"/>
</dbReference>
<proteinExistence type="inferred from homology"/>
<dbReference type="HAMAP" id="MF_01007">
    <property type="entry name" value="16SrRNA_methyltr_H"/>
    <property type="match status" value="1"/>
</dbReference>
<keyword evidence="4 6" id="KW-0808">Transferase</keyword>
<sequence>MTDSTPATPNGSEADRSHAAADVHVPVLRDRCVDLLAPALEAPGAVVVDATLGMGGHAEALLERCPTVRLVGFDRDTDALDLARRRLERFGDRASFVHAVFDELEPALDDLGISAINGVLFDLGVSSLQLDQPERGFSYARDAPLDMRMDQSAGTTAADILASYTEAELRDLFYRYGDEKLAPRYASRIVAARERAPIRTTAALVDVLQAATPAALRASGHPAKRVFQALRVEVNSELAAIERAVPAAMRRLAVGGRIVVMSYQSLEDRLVKRFFQRASTSTAPARLPVELPEHRPEFALLVRGAERAGESEAAMNPRAIPVRLRGAERVLRHES</sequence>
<reference evidence="7 8" key="1">
    <citation type="submission" date="2019-09" db="EMBL/GenBank/DDBJ databases">
        <title>Phylogeny of genus Pseudoclavibacter and closely related genus.</title>
        <authorList>
            <person name="Li Y."/>
        </authorList>
    </citation>
    <scope>NUCLEOTIDE SEQUENCE [LARGE SCALE GENOMIC DNA]</scope>
    <source>
        <strain evidence="7 8">EGI 60007</strain>
    </source>
</reference>
<dbReference type="Pfam" id="PF01795">
    <property type="entry name" value="Methyltransf_5"/>
    <property type="match status" value="1"/>
</dbReference>
<keyword evidence="5 6" id="KW-0949">S-adenosyl-L-methionine</keyword>
<dbReference type="EC" id="2.1.1.199" evidence="6"/>
<dbReference type="AlphaFoldDB" id="A0A6H9WN24"/>
<dbReference type="SUPFAM" id="SSF53335">
    <property type="entry name" value="S-adenosyl-L-methionine-dependent methyltransferases"/>
    <property type="match status" value="1"/>
</dbReference>
<comment type="subcellular location">
    <subcellularLocation>
        <location evidence="6">Cytoplasm</location>
    </subcellularLocation>
</comment>
<dbReference type="GO" id="GO:0005737">
    <property type="term" value="C:cytoplasm"/>
    <property type="evidence" value="ECO:0007669"/>
    <property type="project" value="UniProtKB-SubCell"/>
</dbReference>
<dbReference type="InterPro" id="IPR023397">
    <property type="entry name" value="SAM-dep_MeTrfase_MraW_recog"/>
</dbReference>
<comment type="caution">
    <text evidence="7">The sequence shown here is derived from an EMBL/GenBank/DDBJ whole genome shotgun (WGS) entry which is preliminary data.</text>
</comment>
<dbReference type="OrthoDB" id="9806637at2"/>
<feature type="binding site" evidence="6">
    <location>
        <position position="74"/>
    </location>
    <ligand>
        <name>S-adenosyl-L-methionine</name>
        <dbReference type="ChEBI" id="CHEBI:59789"/>
    </ligand>
</feature>
<feature type="binding site" evidence="6">
    <location>
        <position position="122"/>
    </location>
    <ligand>
        <name>S-adenosyl-L-methionine</name>
        <dbReference type="ChEBI" id="CHEBI:59789"/>
    </ligand>
</feature>
<keyword evidence="3 6" id="KW-0489">Methyltransferase</keyword>
<feature type="binding site" evidence="6">
    <location>
        <position position="129"/>
    </location>
    <ligand>
        <name>S-adenosyl-L-methionine</name>
        <dbReference type="ChEBI" id="CHEBI:59789"/>
    </ligand>
</feature>
<evidence type="ECO:0000313" key="8">
    <source>
        <dbReference type="Proteomes" id="UP000431744"/>
    </source>
</evidence>
<evidence type="ECO:0000256" key="3">
    <source>
        <dbReference type="ARBA" id="ARBA00022603"/>
    </source>
</evidence>
<dbReference type="PANTHER" id="PTHR11265:SF0">
    <property type="entry name" value="12S RRNA N4-METHYLCYTIDINE METHYLTRANSFERASE"/>
    <property type="match status" value="1"/>
</dbReference>
<dbReference type="InterPro" id="IPR029063">
    <property type="entry name" value="SAM-dependent_MTases_sf"/>
</dbReference>
<comment type="similarity">
    <text evidence="1 6">Belongs to the methyltransferase superfamily. RsmH family.</text>
</comment>
<dbReference type="SUPFAM" id="SSF81799">
    <property type="entry name" value="Putative methyltransferase TM0872, insert domain"/>
    <property type="match status" value="1"/>
</dbReference>
<evidence type="ECO:0000256" key="2">
    <source>
        <dbReference type="ARBA" id="ARBA00022552"/>
    </source>
</evidence>
<dbReference type="EMBL" id="WBJY01000001">
    <property type="protein sequence ID" value="KAB1650583.1"/>
    <property type="molecule type" value="Genomic_DNA"/>
</dbReference>
<gene>
    <name evidence="6 7" type="primary">rsmH</name>
    <name evidence="7" type="ORF">F8O04_08710</name>
</gene>
<protein>
    <recommendedName>
        <fullName evidence="6">Ribosomal RNA small subunit methyltransferase H</fullName>
        <ecNumber evidence="6">2.1.1.199</ecNumber>
    </recommendedName>
    <alternativeName>
        <fullName evidence="6">16S rRNA m(4)C1402 methyltransferase</fullName>
    </alternativeName>
    <alternativeName>
        <fullName evidence="6">rRNA (cytosine-N(4)-)-methyltransferase RsmH</fullName>
    </alternativeName>
</protein>
<evidence type="ECO:0000313" key="7">
    <source>
        <dbReference type="EMBL" id="KAB1650583.1"/>
    </source>
</evidence>
<dbReference type="PANTHER" id="PTHR11265">
    <property type="entry name" value="S-ADENOSYL-METHYLTRANSFERASE MRAW"/>
    <property type="match status" value="1"/>
</dbReference>
<dbReference type="Gene3D" id="1.10.150.170">
    <property type="entry name" value="Putative methyltransferase TM0872, insert domain"/>
    <property type="match status" value="1"/>
</dbReference>
<name>A0A6H9WN24_9MICO</name>
<dbReference type="GO" id="GO:0071424">
    <property type="term" value="F:rRNA (cytosine-N4-)-methyltransferase activity"/>
    <property type="evidence" value="ECO:0007669"/>
    <property type="project" value="UniProtKB-UniRule"/>
</dbReference>
<keyword evidence="8" id="KW-1185">Reference proteome</keyword>
<dbReference type="Proteomes" id="UP000431744">
    <property type="component" value="Unassembled WGS sequence"/>
</dbReference>
<accession>A0A6H9WN24</accession>
<organism evidence="7 8">
    <name type="scientific">Pseudoclavibacter endophyticus</name>
    <dbReference type="NCBI Taxonomy" id="1778590"/>
    <lineage>
        <taxon>Bacteria</taxon>
        <taxon>Bacillati</taxon>
        <taxon>Actinomycetota</taxon>
        <taxon>Actinomycetes</taxon>
        <taxon>Micrococcales</taxon>
        <taxon>Microbacteriaceae</taxon>
        <taxon>Pseudoclavibacter</taxon>
    </lineage>
</organism>